<dbReference type="AlphaFoldDB" id="A0A5C3EAP8"/>
<evidence type="ECO:0000256" key="7">
    <source>
        <dbReference type="SAM" id="SignalP"/>
    </source>
</evidence>
<keyword evidence="10" id="KW-1185">Reference proteome</keyword>
<keyword evidence="6" id="KW-0472">Membrane</keyword>
<dbReference type="InterPro" id="IPR021109">
    <property type="entry name" value="Peptidase_aspartic_dom_sf"/>
</dbReference>
<dbReference type="PROSITE" id="PS51767">
    <property type="entry name" value="PEPTIDASE_A1"/>
    <property type="match status" value="1"/>
</dbReference>
<dbReference type="SUPFAM" id="SSF50630">
    <property type="entry name" value="Acid proteases"/>
    <property type="match status" value="1"/>
</dbReference>
<gene>
    <name evidence="9" type="ORF">UTRI_02555</name>
</gene>
<dbReference type="OrthoDB" id="771136at2759"/>
<dbReference type="GO" id="GO:0006508">
    <property type="term" value="P:proteolysis"/>
    <property type="evidence" value="ECO:0007669"/>
    <property type="project" value="UniProtKB-KW"/>
</dbReference>
<name>A0A5C3EAP8_9BASI</name>
<evidence type="ECO:0000256" key="6">
    <source>
        <dbReference type="SAM" id="Phobius"/>
    </source>
</evidence>
<evidence type="ECO:0000256" key="3">
    <source>
        <dbReference type="PIRSR" id="PIRSR601461-1"/>
    </source>
</evidence>
<feature type="region of interest" description="Disordered" evidence="5">
    <location>
        <begin position="176"/>
        <end position="196"/>
    </location>
</feature>
<protein>
    <submittedName>
        <fullName evidence="9">Related to MKC7 - aspartyl protease of the periplasmic space</fullName>
    </submittedName>
</protein>
<dbReference type="InterPro" id="IPR034164">
    <property type="entry name" value="Pepsin-like_dom"/>
</dbReference>
<evidence type="ECO:0000259" key="8">
    <source>
        <dbReference type="PROSITE" id="PS51767"/>
    </source>
</evidence>
<evidence type="ECO:0000256" key="5">
    <source>
        <dbReference type="SAM" id="MobiDB-lite"/>
    </source>
</evidence>
<feature type="active site" evidence="3">
    <location>
        <position position="122"/>
    </location>
</feature>
<dbReference type="InterPro" id="IPR001461">
    <property type="entry name" value="Aspartic_peptidase_A1"/>
</dbReference>
<evidence type="ECO:0000313" key="10">
    <source>
        <dbReference type="Proteomes" id="UP000324022"/>
    </source>
</evidence>
<feature type="region of interest" description="Disordered" evidence="5">
    <location>
        <begin position="603"/>
        <end position="629"/>
    </location>
</feature>
<feature type="signal peptide" evidence="7">
    <location>
        <begin position="1"/>
        <end position="23"/>
    </location>
</feature>
<feature type="active site" evidence="3">
    <location>
        <position position="398"/>
    </location>
</feature>
<comment type="similarity">
    <text evidence="1 4">Belongs to the peptidase A1 family.</text>
</comment>
<dbReference type="GO" id="GO:0004190">
    <property type="term" value="F:aspartic-type endopeptidase activity"/>
    <property type="evidence" value="ECO:0007669"/>
    <property type="project" value="UniProtKB-KW"/>
</dbReference>
<feature type="compositionally biased region" description="Low complexity" evidence="5">
    <location>
        <begin position="176"/>
        <end position="189"/>
    </location>
</feature>
<keyword evidence="6" id="KW-0812">Transmembrane</keyword>
<dbReference type="Pfam" id="PF00026">
    <property type="entry name" value="Asp"/>
    <property type="match status" value="3"/>
</dbReference>
<reference evidence="9 10" key="1">
    <citation type="submission" date="2018-03" db="EMBL/GenBank/DDBJ databases">
        <authorList>
            <person name="Guldener U."/>
        </authorList>
    </citation>
    <scope>NUCLEOTIDE SEQUENCE [LARGE SCALE GENOMIC DNA]</scope>
    <source>
        <strain evidence="9 10">NBRC100155</strain>
    </source>
</reference>
<keyword evidence="4 9" id="KW-0645">Protease</keyword>
<evidence type="ECO:0000256" key="2">
    <source>
        <dbReference type="ARBA" id="ARBA00022750"/>
    </source>
</evidence>
<keyword evidence="4" id="KW-0378">Hydrolase</keyword>
<dbReference type="PRINTS" id="PR00792">
    <property type="entry name" value="PEPSIN"/>
</dbReference>
<dbReference type="InterPro" id="IPR033121">
    <property type="entry name" value="PEPTIDASE_A1"/>
</dbReference>
<organism evidence="9 10">
    <name type="scientific">Ustilago trichophora</name>
    <dbReference type="NCBI Taxonomy" id="86804"/>
    <lineage>
        <taxon>Eukaryota</taxon>
        <taxon>Fungi</taxon>
        <taxon>Dikarya</taxon>
        <taxon>Basidiomycota</taxon>
        <taxon>Ustilaginomycotina</taxon>
        <taxon>Ustilaginomycetes</taxon>
        <taxon>Ustilaginales</taxon>
        <taxon>Ustilaginaceae</taxon>
        <taxon>Ustilago</taxon>
    </lineage>
</organism>
<dbReference type="CDD" id="cd05471">
    <property type="entry name" value="pepsin_like"/>
    <property type="match status" value="1"/>
</dbReference>
<feature type="transmembrane region" description="Helical" evidence="6">
    <location>
        <begin position="638"/>
        <end position="662"/>
    </location>
</feature>
<proteinExistence type="inferred from homology"/>
<keyword evidence="7" id="KW-0732">Signal</keyword>
<dbReference type="Gene3D" id="2.40.70.10">
    <property type="entry name" value="Acid Proteases"/>
    <property type="match status" value="2"/>
</dbReference>
<dbReference type="PANTHER" id="PTHR47966:SF74">
    <property type="entry name" value="AGR407CP"/>
    <property type="match status" value="1"/>
</dbReference>
<feature type="domain" description="Peptidase A1" evidence="8">
    <location>
        <begin position="102"/>
        <end position="512"/>
    </location>
</feature>
<evidence type="ECO:0000256" key="4">
    <source>
        <dbReference type="RuleBase" id="RU000454"/>
    </source>
</evidence>
<dbReference type="PROSITE" id="PS00141">
    <property type="entry name" value="ASP_PROTEASE"/>
    <property type="match status" value="1"/>
</dbReference>
<evidence type="ECO:0000256" key="1">
    <source>
        <dbReference type="ARBA" id="ARBA00007447"/>
    </source>
</evidence>
<accession>A0A5C3EAP8</accession>
<dbReference type="PANTHER" id="PTHR47966">
    <property type="entry name" value="BETA-SITE APP-CLEAVING ENZYME, ISOFORM A-RELATED"/>
    <property type="match status" value="1"/>
</dbReference>
<keyword evidence="6" id="KW-1133">Transmembrane helix</keyword>
<dbReference type="EMBL" id="OOIN01000013">
    <property type="protein sequence ID" value="SPO26279.1"/>
    <property type="molecule type" value="Genomic_DNA"/>
</dbReference>
<dbReference type="InterPro" id="IPR001969">
    <property type="entry name" value="Aspartic_peptidase_AS"/>
</dbReference>
<keyword evidence="2 4" id="KW-0064">Aspartyl protease</keyword>
<dbReference type="Proteomes" id="UP000324022">
    <property type="component" value="Unassembled WGS sequence"/>
</dbReference>
<evidence type="ECO:0000313" key="9">
    <source>
        <dbReference type="EMBL" id="SPO26279.1"/>
    </source>
</evidence>
<sequence>MVTQTVWLGLLLIPFFWLPPSVATLANPPTFFPSAPQSSAIPLRAPCHLSKPHLDHADLQRSLQTATLSRKPILLLSPRQNTQSSNNPHDELHSIAYLSGAYDLALNISSSPNSQLVFVQLDTGSSDLWITSTSCTSLRCHDGNVLKFNPAESESYRTIQVDAAAGTRLNLTASSFGGNSTNSSTTTVSDSRRLATRQSDQQKLEIPFSIYYDDTTAASGILASDTIALGNLVVPHQAFALINATNVTLAAQGISGVLGLGFPRGSVVSRSLIGYESQIGDVETMPFMTSVLQGSNESYPLFGLFLTRDGGRATFGAVDPQLLPTSHDRALVEWYDVYPFPSGDTWLPANDTLNVDAEALGPYVQWVLPLHSAGVAANPVTLTPTYSSANPHPLALIDSGSSSILGPASDVEAIFSRILNSRHVGGGRFVVPCDTTERMYFSFGGRNLTLLPSDYIIGPDAQQPFLCFAWPSAAPPDTTGVSWILGTPFLRTVYSLFSIGINTKESPKIGFFPLRQPASATESSIVFAPQPTQSLSSFLNSQATTIDSWIPNQLVTLTSAQSRPYFFANATTTPSLGVVPTKVGAPESYSAILTRGMGGQIPAIASSSSPQPVPHNPAATGDNGANNGQSNNRASLPIAAPAVAATICSIWVTLILISALMAV</sequence>
<feature type="chain" id="PRO_5022904925" evidence="7">
    <location>
        <begin position="24"/>
        <end position="663"/>
    </location>
</feature>